<proteinExistence type="predicted"/>
<dbReference type="VEuPathDB" id="FungiDB:GWK60_L06523"/>
<dbReference type="Pfam" id="PF02833">
    <property type="entry name" value="DHHA2"/>
    <property type="match status" value="1"/>
</dbReference>
<dbReference type="GO" id="GO:0004309">
    <property type="term" value="F:exopolyphosphatase activity"/>
    <property type="evidence" value="ECO:0007669"/>
    <property type="project" value="EnsemblFungi"/>
</dbReference>
<dbReference type="Gene3D" id="3.90.1640.10">
    <property type="entry name" value="inorganic pyrophosphatase (n-terminal core)"/>
    <property type="match status" value="1"/>
</dbReference>
<reference evidence="6 7" key="1">
    <citation type="submission" date="2015-10" db="EMBL/GenBank/DDBJ databases">
        <title>Draft genomes sequences of Candida glabrata isolates 1A, 1B, 2A, 2B, 3A and 3B.</title>
        <authorList>
            <person name="Haavelsrud O.E."/>
            <person name="Gaustad P."/>
        </authorList>
    </citation>
    <scope>NUCLEOTIDE SEQUENCE [LARGE SCALE GENOMIC DNA]</scope>
    <source>
        <strain evidence="6">910700640</strain>
    </source>
</reference>
<keyword evidence="4" id="KW-0464">Manganese</keyword>
<evidence type="ECO:0000313" key="6">
    <source>
        <dbReference type="EMBL" id="KTA98430.1"/>
    </source>
</evidence>
<dbReference type="GO" id="GO:0006798">
    <property type="term" value="P:polyphosphate catabolic process"/>
    <property type="evidence" value="ECO:0007669"/>
    <property type="project" value="EnsemblFungi"/>
</dbReference>
<dbReference type="EMBL" id="LLZZ01000153">
    <property type="protein sequence ID" value="KTA98430.1"/>
    <property type="molecule type" value="Genomic_DNA"/>
</dbReference>
<dbReference type="VEuPathDB" id="FungiDB:CAGL0L08602g"/>
<dbReference type="GO" id="GO:0046872">
    <property type="term" value="F:metal ion binding"/>
    <property type="evidence" value="ECO:0007669"/>
    <property type="project" value="UniProtKB-KW"/>
</dbReference>
<protein>
    <submittedName>
        <fullName evidence="6">Exopolyphosphatase</fullName>
    </submittedName>
</protein>
<name>A0A0W0CFL8_CANGB</name>
<evidence type="ECO:0000256" key="2">
    <source>
        <dbReference type="ARBA" id="ARBA00022723"/>
    </source>
</evidence>
<dbReference type="SUPFAM" id="SSF64182">
    <property type="entry name" value="DHH phosphoesterases"/>
    <property type="match status" value="1"/>
</dbReference>
<dbReference type="InterPro" id="IPR004097">
    <property type="entry name" value="DHHA2"/>
</dbReference>
<dbReference type="InterPro" id="IPR038763">
    <property type="entry name" value="DHH_sf"/>
</dbReference>
<dbReference type="AlphaFoldDB" id="A0A0W0CFL8"/>
<dbReference type="Pfam" id="PF01368">
    <property type="entry name" value="DHH"/>
    <property type="match status" value="1"/>
</dbReference>
<sequence>MPNLQQFLKQLRTVEIPRLIKQSVSTLNIVCGNESADFDSVACAISYAYFEHAKSAQNVYVPIINIPKEDLMMRRDIMFTLNKLDISQDLLFFREDLMEYNKQFNTINAVIVDHNELPKPTKQLITDVIGIIDHHADKQLYPNANPRIITVTGSCSSLVTNFWSKNLESNKYHEALNDCAPLLISAGLLDTANMKYKVENPDVEAFKHYGDLNIPLFTQFDSAFRELRSAKDNIDGLTVKQLIRKDYKEYDLIPKSLESKKLNFGVTSIVEPVEELFKRFNSKDNFFNSCYKYREEYDLDCLVLLTSWNDPKEGRFRRELIIIPKDGLCDTVENLCNNAPKLELKVLDKESQKFVVYEQFDLSSSRKRIMPYLQDVYSTI</sequence>
<feature type="domain" description="DHHA2" evidence="5">
    <location>
        <begin position="224"/>
        <end position="377"/>
    </location>
</feature>
<dbReference type="InterPro" id="IPR038222">
    <property type="entry name" value="DHHA2_dom_sf"/>
</dbReference>
<comment type="cofactor">
    <cofactor evidence="1">
        <name>Mn(2+)</name>
        <dbReference type="ChEBI" id="CHEBI:29035"/>
    </cofactor>
</comment>
<keyword evidence="2" id="KW-0479">Metal-binding</keyword>
<gene>
    <name evidence="6" type="ORF">AO440_005186</name>
</gene>
<dbReference type="VEuPathDB" id="FungiDB:B1J91_L08602g"/>
<accession>A0A0W0CFL8</accession>
<dbReference type="Gene3D" id="3.10.310.20">
    <property type="entry name" value="DHHA2 domain"/>
    <property type="match status" value="1"/>
</dbReference>
<dbReference type="SMART" id="SM01131">
    <property type="entry name" value="DHHA2"/>
    <property type="match status" value="1"/>
</dbReference>
<evidence type="ECO:0000256" key="1">
    <source>
        <dbReference type="ARBA" id="ARBA00001936"/>
    </source>
</evidence>
<comment type="caution">
    <text evidence="6">The sequence shown here is derived from an EMBL/GenBank/DDBJ whole genome shotgun (WGS) entry which is preliminary data.</text>
</comment>
<keyword evidence="3" id="KW-0378">Hydrolase</keyword>
<evidence type="ECO:0000313" key="7">
    <source>
        <dbReference type="Proteomes" id="UP000054886"/>
    </source>
</evidence>
<dbReference type="VEuPathDB" id="FungiDB:GVI51_L08569"/>
<dbReference type="GO" id="GO:0005759">
    <property type="term" value="C:mitochondrial matrix"/>
    <property type="evidence" value="ECO:0007669"/>
    <property type="project" value="EnsemblFungi"/>
</dbReference>
<dbReference type="PANTHER" id="PTHR12112:SF39">
    <property type="entry name" value="EG:152A3.5 PROTEIN (FBGN0003116_PN PROTEIN)"/>
    <property type="match status" value="1"/>
</dbReference>
<evidence type="ECO:0000256" key="4">
    <source>
        <dbReference type="ARBA" id="ARBA00023211"/>
    </source>
</evidence>
<dbReference type="Proteomes" id="UP000054886">
    <property type="component" value="Unassembled WGS sequence"/>
</dbReference>
<dbReference type="PANTHER" id="PTHR12112">
    <property type="entry name" value="BNIP - RELATED"/>
    <property type="match status" value="1"/>
</dbReference>
<evidence type="ECO:0000259" key="5">
    <source>
        <dbReference type="SMART" id="SM01131"/>
    </source>
</evidence>
<evidence type="ECO:0000256" key="3">
    <source>
        <dbReference type="ARBA" id="ARBA00022801"/>
    </source>
</evidence>
<dbReference type="InterPro" id="IPR001667">
    <property type="entry name" value="DDH_dom"/>
</dbReference>
<organism evidence="6 7">
    <name type="scientific">Candida glabrata</name>
    <name type="common">Yeast</name>
    <name type="synonym">Torulopsis glabrata</name>
    <dbReference type="NCBI Taxonomy" id="5478"/>
    <lineage>
        <taxon>Eukaryota</taxon>
        <taxon>Fungi</taxon>
        <taxon>Dikarya</taxon>
        <taxon>Ascomycota</taxon>
        <taxon>Saccharomycotina</taxon>
        <taxon>Saccharomycetes</taxon>
        <taxon>Saccharomycetales</taxon>
        <taxon>Saccharomycetaceae</taxon>
        <taxon>Nakaseomyces</taxon>
    </lineage>
</organism>